<dbReference type="GO" id="GO:0008976">
    <property type="term" value="F:polyphosphate kinase activity"/>
    <property type="evidence" value="ECO:0007669"/>
    <property type="project" value="UniProtKB-UniRule"/>
</dbReference>
<dbReference type="PIRSF" id="PIRSF015589">
    <property type="entry name" value="PP_kinase"/>
    <property type="match status" value="1"/>
</dbReference>
<gene>
    <name evidence="13" type="primary">ppk_2</name>
    <name evidence="6" type="synonym">ppk</name>
    <name evidence="13" type="ORF">ERS852573_01271</name>
</gene>
<keyword evidence="6" id="KW-0479">Metal-binding</keyword>
<dbReference type="PANTHER" id="PTHR30218:SF0">
    <property type="entry name" value="POLYPHOSPHATE KINASE"/>
    <property type="match status" value="1"/>
</dbReference>
<keyword evidence="4 6" id="KW-0418">Kinase</keyword>
<dbReference type="EMBL" id="CYXO01000006">
    <property type="protein sequence ID" value="CUM95211.1"/>
    <property type="molecule type" value="Genomic_DNA"/>
</dbReference>
<feature type="domain" description="Polyphosphate kinase N-terminal" evidence="10">
    <location>
        <begin position="10"/>
        <end position="112"/>
    </location>
</feature>
<keyword evidence="2 6" id="KW-0808">Transferase</keyword>
<evidence type="ECO:0000256" key="3">
    <source>
        <dbReference type="ARBA" id="ARBA00022741"/>
    </source>
</evidence>
<dbReference type="InterPro" id="IPR025200">
    <property type="entry name" value="PPK_C_dom2"/>
</dbReference>
<evidence type="ECO:0000256" key="2">
    <source>
        <dbReference type="ARBA" id="ARBA00022679"/>
    </source>
</evidence>
<protein>
    <recommendedName>
        <fullName evidence="6 7">Polyphosphate kinase</fullName>
        <ecNumber evidence="6 7">2.7.4.1</ecNumber>
    </recommendedName>
    <alternativeName>
        <fullName evidence="6">ATP-polyphosphate phosphotransferase</fullName>
    </alternativeName>
    <alternativeName>
        <fullName evidence="6">Polyphosphoric acid kinase</fullName>
    </alternativeName>
</protein>
<dbReference type="InterPro" id="IPR025198">
    <property type="entry name" value="PPK_N_dom"/>
</dbReference>
<dbReference type="NCBIfam" id="NF003917">
    <property type="entry name" value="PRK05443.1-1"/>
    <property type="match status" value="1"/>
</dbReference>
<dbReference type="NCBIfam" id="TIGR03705">
    <property type="entry name" value="poly_P_kin"/>
    <property type="match status" value="1"/>
</dbReference>
<evidence type="ECO:0000256" key="5">
    <source>
        <dbReference type="ARBA" id="ARBA00022840"/>
    </source>
</evidence>
<dbReference type="Pfam" id="PF02503">
    <property type="entry name" value="PP_kinase"/>
    <property type="match status" value="1"/>
</dbReference>
<evidence type="ECO:0000259" key="11">
    <source>
        <dbReference type="Pfam" id="PF13090"/>
    </source>
</evidence>
<evidence type="ECO:0000256" key="6">
    <source>
        <dbReference type="HAMAP-Rule" id="MF_00347"/>
    </source>
</evidence>
<dbReference type="GO" id="GO:0006799">
    <property type="term" value="P:polyphosphate biosynthetic process"/>
    <property type="evidence" value="ECO:0007669"/>
    <property type="project" value="UniProtKB-UniRule"/>
</dbReference>
<dbReference type="InterPro" id="IPR003414">
    <property type="entry name" value="PP_kinase"/>
</dbReference>
<feature type="binding site" evidence="6">
    <location>
        <position position="477"/>
    </location>
    <ligand>
        <name>ATP</name>
        <dbReference type="ChEBI" id="CHEBI:30616"/>
    </ligand>
</feature>
<dbReference type="OrthoDB" id="9761456at2"/>
<name>A0A173SXU7_9FIRM</name>
<comment type="cofactor">
    <cofactor evidence="6">
        <name>Mg(2+)</name>
        <dbReference type="ChEBI" id="CHEBI:18420"/>
    </cofactor>
</comment>
<dbReference type="PANTHER" id="PTHR30218">
    <property type="entry name" value="POLYPHOSPHATE KINASE"/>
    <property type="match status" value="1"/>
</dbReference>
<comment type="catalytic activity">
    <reaction evidence="6 7">
        <text>[phosphate](n) + ATP = [phosphate](n+1) + ADP</text>
        <dbReference type="Rhea" id="RHEA:19573"/>
        <dbReference type="Rhea" id="RHEA-COMP:9859"/>
        <dbReference type="Rhea" id="RHEA-COMP:14280"/>
        <dbReference type="ChEBI" id="CHEBI:16838"/>
        <dbReference type="ChEBI" id="CHEBI:30616"/>
        <dbReference type="ChEBI" id="CHEBI:456216"/>
        <dbReference type="EC" id="2.7.4.1"/>
    </reaction>
</comment>
<evidence type="ECO:0000259" key="9">
    <source>
        <dbReference type="Pfam" id="PF02503"/>
    </source>
</evidence>
<dbReference type="EC" id="2.7.4.1" evidence="6 7"/>
<keyword evidence="6" id="KW-0460">Magnesium</keyword>
<feature type="binding site" evidence="6">
    <location>
        <position position="414"/>
    </location>
    <ligand>
        <name>Mg(2+)</name>
        <dbReference type="ChEBI" id="CHEBI:18420"/>
    </ligand>
</feature>
<feature type="domain" description="Polyphosphate kinase C-terminal" evidence="11">
    <location>
        <begin position="512"/>
        <end position="674"/>
    </location>
</feature>
<keyword evidence="8" id="KW-0175">Coiled coil</keyword>
<proteinExistence type="inferred from homology"/>
<dbReference type="Pfam" id="PF13089">
    <property type="entry name" value="PP_kinase_N"/>
    <property type="match status" value="1"/>
</dbReference>
<dbReference type="GO" id="GO:0005524">
    <property type="term" value="F:ATP binding"/>
    <property type="evidence" value="ECO:0007669"/>
    <property type="project" value="UniProtKB-KW"/>
</dbReference>
<feature type="binding site" evidence="6">
    <location>
        <position position="570"/>
    </location>
    <ligand>
        <name>ATP</name>
        <dbReference type="ChEBI" id="CHEBI:30616"/>
    </ligand>
</feature>
<evidence type="ECO:0000313" key="13">
    <source>
        <dbReference type="EMBL" id="CUM95211.1"/>
    </source>
</evidence>
<evidence type="ECO:0000256" key="7">
    <source>
        <dbReference type="RuleBase" id="RU003800"/>
    </source>
</evidence>
<dbReference type="SUPFAM" id="SSF140356">
    <property type="entry name" value="PPK N-terminal domain-like"/>
    <property type="match status" value="1"/>
</dbReference>
<feature type="domain" description="Polyphosphate kinase middle" evidence="9">
    <location>
        <begin position="124"/>
        <end position="310"/>
    </location>
</feature>
<dbReference type="SUPFAM" id="SSF143724">
    <property type="entry name" value="PHP14-like"/>
    <property type="match status" value="1"/>
</dbReference>
<evidence type="ECO:0000256" key="1">
    <source>
        <dbReference type="ARBA" id="ARBA00022553"/>
    </source>
</evidence>
<evidence type="ECO:0000256" key="4">
    <source>
        <dbReference type="ARBA" id="ARBA00022777"/>
    </source>
</evidence>
<keyword evidence="5 6" id="KW-0067">ATP-binding</keyword>
<feature type="binding site" evidence="6">
    <location>
        <position position="384"/>
    </location>
    <ligand>
        <name>Mg(2+)</name>
        <dbReference type="ChEBI" id="CHEBI:18420"/>
    </ligand>
</feature>
<dbReference type="Gene3D" id="3.30.1840.10">
    <property type="entry name" value="Polyphosphate kinase middle domain"/>
    <property type="match status" value="1"/>
</dbReference>
<evidence type="ECO:0000259" key="12">
    <source>
        <dbReference type="Pfam" id="PF17941"/>
    </source>
</evidence>
<dbReference type="Gene3D" id="1.20.58.310">
    <property type="entry name" value="Polyphosphate kinase N-terminal domain"/>
    <property type="match status" value="1"/>
</dbReference>
<dbReference type="NCBIfam" id="NF003921">
    <property type="entry name" value="PRK05443.2-2"/>
    <property type="match status" value="1"/>
</dbReference>
<comment type="function">
    <text evidence="6 7">Catalyzes the reversible transfer of the terminal phosphate of ATP to form a long-chain polyphosphate (polyP).</text>
</comment>
<dbReference type="Gene3D" id="3.30.870.10">
    <property type="entry name" value="Endonuclease Chain A"/>
    <property type="match status" value="2"/>
</dbReference>
<comment type="similarity">
    <text evidence="6 7">Belongs to the polyphosphate kinase 1 (PPK1) family.</text>
</comment>
<keyword evidence="1 6" id="KW-0597">Phosphoprotein</keyword>
<dbReference type="SUPFAM" id="SSF56024">
    <property type="entry name" value="Phospholipase D/nuclease"/>
    <property type="match status" value="2"/>
</dbReference>
<dbReference type="HAMAP" id="MF_00347">
    <property type="entry name" value="Polyphosphate_kinase"/>
    <property type="match status" value="1"/>
</dbReference>
<evidence type="ECO:0000313" key="14">
    <source>
        <dbReference type="Proteomes" id="UP000095597"/>
    </source>
</evidence>
<dbReference type="GO" id="GO:0009358">
    <property type="term" value="C:polyphosphate kinase complex"/>
    <property type="evidence" value="ECO:0007669"/>
    <property type="project" value="InterPro"/>
</dbReference>
<dbReference type="GO" id="GO:0046872">
    <property type="term" value="F:metal ion binding"/>
    <property type="evidence" value="ECO:0007669"/>
    <property type="project" value="UniProtKB-KW"/>
</dbReference>
<feature type="coiled-coil region" evidence="8">
    <location>
        <begin position="673"/>
        <end position="703"/>
    </location>
</feature>
<evidence type="ECO:0000256" key="8">
    <source>
        <dbReference type="SAM" id="Coils"/>
    </source>
</evidence>
<feature type="binding site" evidence="6">
    <location>
        <position position="598"/>
    </location>
    <ligand>
        <name>ATP</name>
        <dbReference type="ChEBI" id="CHEBI:30616"/>
    </ligand>
</feature>
<dbReference type="Pfam" id="PF17941">
    <property type="entry name" value="PP_kinase_C_1"/>
    <property type="match status" value="1"/>
</dbReference>
<dbReference type="Proteomes" id="UP000095597">
    <property type="component" value="Unassembled WGS sequence"/>
</dbReference>
<dbReference type="InterPro" id="IPR024953">
    <property type="entry name" value="PP_kinase_middle"/>
</dbReference>
<keyword evidence="3 6" id="KW-0547">Nucleotide-binding</keyword>
<feature type="binding site" evidence="6">
    <location>
        <position position="47"/>
    </location>
    <ligand>
        <name>ATP</name>
        <dbReference type="ChEBI" id="CHEBI:30616"/>
    </ligand>
</feature>
<evidence type="ECO:0000259" key="10">
    <source>
        <dbReference type="Pfam" id="PF13089"/>
    </source>
</evidence>
<dbReference type="InterPro" id="IPR041108">
    <property type="entry name" value="PP_kinase_C_1"/>
</dbReference>
<dbReference type="InterPro" id="IPR036832">
    <property type="entry name" value="PPK_N_dom_sf"/>
</dbReference>
<dbReference type="Pfam" id="PF13090">
    <property type="entry name" value="PP_kinase_C"/>
    <property type="match status" value="1"/>
</dbReference>
<organism evidence="13 14">
    <name type="scientific">Dorea longicatena</name>
    <dbReference type="NCBI Taxonomy" id="88431"/>
    <lineage>
        <taxon>Bacteria</taxon>
        <taxon>Bacillati</taxon>
        <taxon>Bacillota</taxon>
        <taxon>Clostridia</taxon>
        <taxon>Lachnospirales</taxon>
        <taxon>Lachnospiraceae</taxon>
        <taxon>Dorea</taxon>
    </lineage>
</organism>
<sequence length="721" mass="83207">MDRELLNYTQNRELSWLRFDQRVLEEARDKSVPLLERMKFVAIFTSNLDEFFMIRVGSLYDMVQTDDRHRDSRSGMTPQEQLDAIYAAVAPLYKERDKTYAGIKKELSPYGVCGLDFKELETDEKKYVKKCFKEQILPVLSPQIVDSSHPFPHLMNKDIYVTANLKHINSRKNKDDKEKEQILGIVPVPTYVSDILMLPGHDIRYIRMEKVIMEYLDLVFDQYEVSDPNYICVTRNADVSPDDEALEVTDDFRKLMQSTLHKRRRMAVVRLETAEKLTPEMQEYFCKKFKITPEQIFRTKMPMKLDYMFSIAGNLPESMKKALVYEPFSPQKSAHVQDGNMLKQVKKNDILLFYPYESMDPFLKLIKDAAADPNVMTIKITIYRLAKKARLVEYLCAAAENGKEVTVLIELRARFDEQNNIDWSERLEEAGCRVIYGFDGYKVHSKICLITYRNRNDIQYITQVGTGNYNEKTAAMYTDLSLMTADPRIGQDAAEFFKNMSIGNLQGSYQYLIVSPVSLKSRILQMMDEEIIKGSEGRIIMKMNSVTDVDFIKKVSEASCAGVRVDLIVRGICCILPGVPGFTENVRVMSVVGRYLEHPRIFSFGTGKEQKIYIGSADMMTRNTEKRVEVACPVLDGRIRRQINHDLKIMLSDNVKARIMQKDGTYMKRTGGIKAVDSQADFMEEALKAAEEVDKSQQRARENCGGGRVITFFRSLWHRKR</sequence>
<reference evidence="13 14" key="1">
    <citation type="submission" date="2015-09" db="EMBL/GenBank/DDBJ databases">
        <authorList>
            <consortium name="Pathogen Informatics"/>
        </authorList>
    </citation>
    <scope>NUCLEOTIDE SEQUENCE [LARGE SCALE GENOMIC DNA]</scope>
    <source>
        <strain evidence="13 14">2789STDY5834961</strain>
    </source>
</reference>
<accession>A0A173SXU7</accession>
<dbReference type="AlphaFoldDB" id="A0A173SXU7"/>
<feature type="active site" description="Phosphohistidine intermediate" evidence="6">
    <location>
        <position position="444"/>
    </location>
</feature>
<dbReference type="InterPro" id="IPR036830">
    <property type="entry name" value="PP_kinase_middle_dom_sf"/>
</dbReference>
<feature type="domain" description="Polyphosphate kinase C-terminal" evidence="12">
    <location>
        <begin position="341"/>
        <end position="501"/>
    </location>
</feature>
<dbReference type="RefSeq" id="WP_055213972.1">
    <property type="nucleotide sequence ID" value="NZ_CYXO01000006.1"/>
</dbReference>
<dbReference type="CDD" id="cd09166">
    <property type="entry name" value="PLDc_PPK1_C1_unchar"/>
    <property type="match status" value="1"/>
</dbReference>
<comment type="PTM">
    <text evidence="6 7">An intermediate of this reaction is the autophosphorylated ppk in which a phosphate is covalently linked to a histidine residue through a N-P bond.</text>
</comment>